<dbReference type="Gene3D" id="2.60.40.10">
    <property type="entry name" value="Immunoglobulins"/>
    <property type="match status" value="1"/>
</dbReference>
<dbReference type="InterPro" id="IPR013783">
    <property type="entry name" value="Ig-like_fold"/>
</dbReference>
<evidence type="ECO:0000256" key="1">
    <source>
        <dbReference type="ARBA" id="ARBA00004496"/>
    </source>
</evidence>
<keyword evidence="2" id="KW-0963">Cytoplasm</keyword>
<accession>A0A4R6TEB8</accession>
<evidence type="ECO:0000256" key="3">
    <source>
        <dbReference type="SAM" id="SignalP"/>
    </source>
</evidence>
<dbReference type="GO" id="GO:0005737">
    <property type="term" value="C:cytoplasm"/>
    <property type="evidence" value="ECO:0007669"/>
    <property type="project" value="UniProtKB-SubCell"/>
</dbReference>
<sequence>MKTPLKVALLLFAIVLSLLACSKDDEPQLSPAKFSIDQSTVDFGVVGALSGKKDIKLTITNTGEEDLILKDYILSGSNASDFSVNAGETEETVPAGETYEFIITFEPLEIGDKTAILTIISNVSEHKINLLGKAQMS</sequence>
<comment type="caution">
    <text evidence="5">The sequence shown here is derived from an EMBL/GenBank/DDBJ whole genome shotgun (WGS) entry which is preliminary data.</text>
</comment>
<reference evidence="5 6" key="1">
    <citation type="submission" date="2019-03" db="EMBL/GenBank/DDBJ databases">
        <title>Genomic Encyclopedia of Type Strains, Phase III (KMG-III): the genomes of soil and plant-associated and newly described type strains.</title>
        <authorList>
            <person name="Whitman W."/>
        </authorList>
    </citation>
    <scope>NUCLEOTIDE SEQUENCE [LARGE SCALE GENOMIC DNA]</scope>
    <source>
        <strain evidence="5 6">CECT 8283</strain>
    </source>
</reference>
<comment type="subcellular location">
    <subcellularLocation>
        <location evidence="1">Cytoplasm</location>
    </subcellularLocation>
</comment>
<feature type="domain" description="Abnormal spindle-like microcephaly-associated protein ASH" evidence="4">
    <location>
        <begin position="27"/>
        <end position="126"/>
    </location>
</feature>
<gene>
    <name evidence="5" type="ORF">DFQ07_2570</name>
</gene>
<dbReference type="RefSeq" id="WP_133537346.1">
    <property type="nucleotide sequence ID" value="NZ_SNYH01000005.1"/>
</dbReference>
<dbReference type="OrthoDB" id="8901262at2"/>
<proteinExistence type="predicted"/>
<dbReference type="InterPro" id="IPR031549">
    <property type="entry name" value="ASH"/>
</dbReference>
<keyword evidence="3" id="KW-0732">Signal</keyword>
<dbReference type="NCBIfam" id="NF012200">
    <property type="entry name" value="choice_anch_D"/>
    <property type="match status" value="1"/>
</dbReference>
<name>A0A4R6TEB8_9FLAO</name>
<dbReference type="Pfam" id="PF15780">
    <property type="entry name" value="ASH"/>
    <property type="match status" value="1"/>
</dbReference>
<dbReference type="AlphaFoldDB" id="A0A4R6TEB8"/>
<evidence type="ECO:0000313" key="5">
    <source>
        <dbReference type="EMBL" id="TDQ24030.1"/>
    </source>
</evidence>
<feature type="signal peptide" evidence="3">
    <location>
        <begin position="1"/>
        <end position="22"/>
    </location>
</feature>
<dbReference type="Proteomes" id="UP000295390">
    <property type="component" value="Unassembled WGS sequence"/>
</dbReference>
<evidence type="ECO:0000313" key="6">
    <source>
        <dbReference type="Proteomes" id="UP000295390"/>
    </source>
</evidence>
<feature type="chain" id="PRO_5020307155" evidence="3">
    <location>
        <begin position="23"/>
        <end position="137"/>
    </location>
</feature>
<dbReference type="EMBL" id="SNYH01000005">
    <property type="protein sequence ID" value="TDQ24030.1"/>
    <property type="molecule type" value="Genomic_DNA"/>
</dbReference>
<evidence type="ECO:0000256" key="2">
    <source>
        <dbReference type="ARBA" id="ARBA00022490"/>
    </source>
</evidence>
<dbReference type="PROSITE" id="PS51257">
    <property type="entry name" value="PROKAR_LIPOPROTEIN"/>
    <property type="match status" value="1"/>
</dbReference>
<protein>
    <submittedName>
        <fullName evidence="5">ASPM-SPD-2-Hydin domain-containing protein</fullName>
    </submittedName>
</protein>
<evidence type="ECO:0000259" key="4">
    <source>
        <dbReference type="Pfam" id="PF15780"/>
    </source>
</evidence>
<organism evidence="5 6">
    <name type="scientific">Tenacibaculum caenipelagi</name>
    <dbReference type="NCBI Taxonomy" id="1325435"/>
    <lineage>
        <taxon>Bacteria</taxon>
        <taxon>Pseudomonadati</taxon>
        <taxon>Bacteroidota</taxon>
        <taxon>Flavobacteriia</taxon>
        <taxon>Flavobacteriales</taxon>
        <taxon>Flavobacteriaceae</taxon>
        <taxon>Tenacibaculum</taxon>
    </lineage>
</organism>
<keyword evidence="6" id="KW-1185">Reference proteome</keyword>